<dbReference type="Pfam" id="PF00067">
    <property type="entry name" value="p450"/>
    <property type="match status" value="1"/>
</dbReference>
<dbReference type="PANTHER" id="PTHR24305">
    <property type="entry name" value="CYTOCHROME P450"/>
    <property type="match status" value="1"/>
</dbReference>
<dbReference type="GO" id="GO:0016020">
    <property type="term" value="C:membrane"/>
    <property type="evidence" value="ECO:0007669"/>
    <property type="project" value="UniProtKB-SubCell"/>
</dbReference>
<dbReference type="Gene3D" id="1.10.630.10">
    <property type="entry name" value="Cytochrome P450"/>
    <property type="match status" value="1"/>
</dbReference>
<proteinExistence type="inferred from homology"/>
<dbReference type="PRINTS" id="PR00463">
    <property type="entry name" value="EP450I"/>
</dbReference>
<keyword evidence="6" id="KW-0812">Transmembrane</keyword>
<organism evidence="14 15">
    <name type="scientific">Leucocoprinus leucothites</name>
    <dbReference type="NCBI Taxonomy" id="201217"/>
    <lineage>
        <taxon>Eukaryota</taxon>
        <taxon>Fungi</taxon>
        <taxon>Dikarya</taxon>
        <taxon>Basidiomycota</taxon>
        <taxon>Agaricomycotina</taxon>
        <taxon>Agaricomycetes</taxon>
        <taxon>Agaricomycetidae</taxon>
        <taxon>Agaricales</taxon>
        <taxon>Agaricineae</taxon>
        <taxon>Agaricaceae</taxon>
        <taxon>Leucocoprinus</taxon>
    </lineage>
</organism>
<keyword evidence="10 13" id="KW-0408">Iron</keyword>
<evidence type="ECO:0000256" key="4">
    <source>
        <dbReference type="ARBA" id="ARBA00010617"/>
    </source>
</evidence>
<dbReference type="InterPro" id="IPR036396">
    <property type="entry name" value="Cyt_P450_sf"/>
</dbReference>
<protein>
    <recommendedName>
        <fullName evidence="16">Cytochrome P450</fullName>
    </recommendedName>
</protein>
<dbReference type="SUPFAM" id="SSF48264">
    <property type="entry name" value="Cytochrome P450"/>
    <property type="match status" value="1"/>
</dbReference>
<evidence type="ECO:0000256" key="12">
    <source>
        <dbReference type="ARBA" id="ARBA00023136"/>
    </source>
</evidence>
<keyword evidence="7 13" id="KW-0479">Metal-binding</keyword>
<sequence>MIASAAFAALRISSVYAISWVIWKLCKRFLLKSPLDILPGPPSHSLLSGNIPQLFDFDGWKYHRDVLDRYGRVSRITGALGERLLLAFDPKALHHILVKDQYIYEESTGFITRNKTYLGEGLLATLGDQHRKQRKMMNPVFSINHMRGMIPLFYEVTERLRTTLKAKVKDGSQEIDVLRWMSRTALELIGQSGMGYSFDNLVDDQPNHPYSNSMKRFTLLTGGAFGFFSNQFVFPFAVKFNFPRIKRFIVEHTPWKRVQDIKQLTDIMHDTSLHIIQMKKDAMNSSDPTVAKEMLEKKDIISILMRANSEADAADRLTDEEVYGQVSYVIRVSETFVIAGMETTSSAMSRILHLLSINPDVQTRLRNEIREAQKDGQLSYDQLVSLPYLDAVCRETLRVHPPVNFAAIRTARKDMILPLSKPVIGSNGQELVEVMVPNGTNIILSILGSNTNPDIWGDDANEWKPERWLSPLPKTVSDAHMPGIYSHLMTFLGGGRACIGFKFSQLEMKVVLACLLSTFKFEPSKTHKIKWRMTNVAGPFVEGLDSKRPQMPLVMTLLD</sequence>
<dbReference type="GO" id="GO:0016705">
    <property type="term" value="F:oxidoreductase activity, acting on paired donors, with incorporation or reduction of molecular oxygen"/>
    <property type="evidence" value="ECO:0007669"/>
    <property type="project" value="InterPro"/>
</dbReference>
<dbReference type="GO" id="GO:0004497">
    <property type="term" value="F:monooxygenase activity"/>
    <property type="evidence" value="ECO:0007669"/>
    <property type="project" value="UniProtKB-KW"/>
</dbReference>
<keyword evidence="11" id="KW-0503">Monooxygenase</keyword>
<comment type="similarity">
    <text evidence="4">Belongs to the cytochrome P450 family.</text>
</comment>
<keyword evidence="8" id="KW-1133">Transmembrane helix</keyword>
<comment type="cofactor">
    <cofactor evidence="1 13">
        <name>heme</name>
        <dbReference type="ChEBI" id="CHEBI:30413"/>
    </cofactor>
</comment>
<dbReference type="InterPro" id="IPR001128">
    <property type="entry name" value="Cyt_P450"/>
</dbReference>
<gene>
    <name evidence="14" type="ORF">D9756_008918</name>
</gene>
<comment type="caution">
    <text evidence="14">The sequence shown here is derived from an EMBL/GenBank/DDBJ whole genome shotgun (WGS) entry which is preliminary data.</text>
</comment>
<evidence type="ECO:0000256" key="2">
    <source>
        <dbReference type="ARBA" id="ARBA00004370"/>
    </source>
</evidence>
<evidence type="ECO:0000256" key="11">
    <source>
        <dbReference type="ARBA" id="ARBA00023033"/>
    </source>
</evidence>
<evidence type="ECO:0000256" key="7">
    <source>
        <dbReference type="ARBA" id="ARBA00022723"/>
    </source>
</evidence>
<keyword evidence="12" id="KW-0472">Membrane</keyword>
<evidence type="ECO:0000256" key="5">
    <source>
        <dbReference type="ARBA" id="ARBA00022617"/>
    </source>
</evidence>
<comment type="pathway">
    <text evidence="3">Secondary metabolite biosynthesis; terpenoid biosynthesis.</text>
</comment>
<evidence type="ECO:0000256" key="1">
    <source>
        <dbReference type="ARBA" id="ARBA00001971"/>
    </source>
</evidence>
<accession>A0A8H5CX35</accession>
<evidence type="ECO:0000313" key="15">
    <source>
        <dbReference type="Proteomes" id="UP000559027"/>
    </source>
</evidence>
<dbReference type="InterPro" id="IPR002401">
    <property type="entry name" value="Cyt_P450_E_grp-I"/>
</dbReference>
<dbReference type="InterPro" id="IPR050121">
    <property type="entry name" value="Cytochrome_P450_monoxygenase"/>
</dbReference>
<keyword evidence="15" id="KW-1185">Reference proteome</keyword>
<keyword evidence="5 13" id="KW-0349">Heme</keyword>
<dbReference type="PRINTS" id="PR00385">
    <property type="entry name" value="P450"/>
</dbReference>
<dbReference type="OrthoDB" id="1470350at2759"/>
<comment type="subcellular location">
    <subcellularLocation>
        <location evidence="2">Membrane</location>
    </subcellularLocation>
</comment>
<evidence type="ECO:0000256" key="9">
    <source>
        <dbReference type="ARBA" id="ARBA00023002"/>
    </source>
</evidence>
<evidence type="ECO:0000256" key="13">
    <source>
        <dbReference type="PIRSR" id="PIRSR602401-1"/>
    </source>
</evidence>
<evidence type="ECO:0000256" key="6">
    <source>
        <dbReference type="ARBA" id="ARBA00022692"/>
    </source>
</evidence>
<evidence type="ECO:0008006" key="16">
    <source>
        <dbReference type="Google" id="ProtNLM"/>
    </source>
</evidence>
<dbReference type="GO" id="GO:0020037">
    <property type="term" value="F:heme binding"/>
    <property type="evidence" value="ECO:0007669"/>
    <property type="project" value="InterPro"/>
</dbReference>
<dbReference type="EMBL" id="JAACJO010000016">
    <property type="protein sequence ID" value="KAF5349485.1"/>
    <property type="molecule type" value="Genomic_DNA"/>
</dbReference>
<evidence type="ECO:0000313" key="14">
    <source>
        <dbReference type="EMBL" id="KAF5349485.1"/>
    </source>
</evidence>
<evidence type="ECO:0000256" key="10">
    <source>
        <dbReference type="ARBA" id="ARBA00023004"/>
    </source>
</evidence>
<name>A0A8H5CX35_9AGAR</name>
<dbReference type="Proteomes" id="UP000559027">
    <property type="component" value="Unassembled WGS sequence"/>
</dbReference>
<dbReference type="AlphaFoldDB" id="A0A8H5CX35"/>
<evidence type="ECO:0000256" key="8">
    <source>
        <dbReference type="ARBA" id="ARBA00022989"/>
    </source>
</evidence>
<dbReference type="CDD" id="cd11069">
    <property type="entry name" value="CYP_FUM15-like"/>
    <property type="match status" value="1"/>
</dbReference>
<dbReference type="GO" id="GO:0005506">
    <property type="term" value="F:iron ion binding"/>
    <property type="evidence" value="ECO:0007669"/>
    <property type="project" value="InterPro"/>
</dbReference>
<feature type="binding site" description="axial binding residue" evidence="13">
    <location>
        <position position="498"/>
    </location>
    <ligand>
        <name>heme</name>
        <dbReference type="ChEBI" id="CHEBI:30413"/>
    </ligand>
    <ligandPart>
        <name>Fe</name>
        <dbReference type="ChEBI" id="CHEBI:18248"/>
    </ligandPart>
</feature>
<evidence type="ECO:0000256" key="3">
    <source>
        <dbReference type="ARBA" id="ARBA00004721"/>
    </source>
</evidence>
<reference evidence="14 15" key="1">
    <citation type="journal article" date="2020" name="ISME J.">
        <title>Uncovering the hidden diversity of litter-decomposition mechanisms in mushroom-forming fungi.</title>
        <authorList>
            <person name="Floudas D."/>
            <person name="Bentzer J."/>
            <person name="Ahren D."/>
            <person name="Johansson T."/>
            <person name="Persson P."/>
            <person name="Tunlid A."/>
        </authorList>
    </citation>
    <scope>NUCLEOTIDE SEQUENCE [LARGE SCALE GENOMIC DNA]</scope>
    <source>
        <strain evidence="14 15">CBS 146.42</strain>
    </source>
</reference>
<keyword evidence="9" id="KW-0560">Oxidoreductase</keyword>
<dbReference type="PANTHER" id="PTHR24305:SF166">
    <property type="entry name" value="CYTOCHROME P450 12A4, MITOCHONDRIAL-RELATED"/>
    <property type="match status" value="1"/>
</dbReference>